<name>A0AAV4UAM9_CAEEX</name>
<dbReference type="Proteomes" id="UP001054945">
    <property type="component" value="Unassembled WGS sequence"/>
</dbReference>
<keyword evidence="2" id="KW-1185">Reference proteome</keyword>
<evidence type="ECO:0000313" key="1">
    <source>
        <dbReference type="EMBL" id="GIY54897.1"/>
    </source>
</evidence>
<dbReference type="AlphaFoldDB" id="A0AAV4UAM9"/>
<proteinExistence type="predicted"/>
<sequence>MWFKGDHFESRLIPESHILTAKRHKPSDFCPHMLSRLADQRLCFPRHVIVPLHSIGTRFAGRVIPEICSYGAAFCWKHLNQDHQRFQRGVTPPIQRPDHSVTSILLYIY</sequence>
<dbReference type="EMBL" id="BPLR01012567">
    <property type="protein sequence ID" value="GIY54897.1"/>
    <property type="molecule type" value="Genomic_DNA"/>
</dbReference>
<accession>A0AAV4UAM9</accession>
<evidence type="ECO:0000313" key="2">
    <source>
        <dbReference type="Proteomes" id="UP001054945"/>
    </source>
</evidence>
<gene>
    <name evidence="1" type="ORF">CEXT_255171</name>
</gene>
<organism evidence="1 2">
    <name type="scientific">Caerostris extrusa</name>
    <name type="common">Bark spider</name>
    <name type="synonym">Caerostris bankana</name>
    <dbReference type="NCBI Taxonomy" id="172846"/>
    <lineage>
        <taxon>Eukaryota</taxon>
        <taxon>Metazoa</taxon>
        <taxon>Ecdysozoa</taxon>
        <taxon>Arthropoda</taxon>
        <taxon>Chelicerata</taxon>
        <taxon>Arachnida</taxon>
        <taxon>Araneae</taxon>
        <taxon>Araneomorphae</taxon>
        <taxon>Entelegynae</taxon>
        <taxon>Araneoidea</taxon>
        <taxon>Araneidae</taxon>
        <taxon>Caerostris</taxon>
    </lineage>
</organism>
<reference evidence="1 2" key="1">
    <citation type="submission" date="2021-06" db="EMBL/GenBank/DDBJ databases">
        <title>Caerostris extrusa draft genome.</title>
        <authorList>
            <person name="Kono N."/>
            <person name="Arakawa K."/>
        </authorList>
    </citation>
    <scope>NUCLEOTIDE SEQUENCE [LARGE SCALE GENOMIC DNA]</scope>
</reference>
<protein>
    <submittedName>
        <fullName evidence="1">Uncharacterized protein</fullName>
    </submittedName>
</protein>
<comment type="caution">
    <text evidence="1">The sequence shown here is derived from an EMBL/GenBank/DDBJ whole genome shotgun (WGS) entry which is preliminary data.</text>
</comment>